<dbReference type="CDD" id="cd24050">
    <property type="entry name" value="ASKHA_NBD_ANMK"/>
    <property type="match status" value="1"/>
</dbReference>
<dbReference type="GO" id="GO:0005524">
    <property type="term" value="F:ATP binding"/>
    <property type="evidence" value="ECO:0007669"/>
    <property type="project" value="UniProtKB-UniRule"/>
</dbReference>
<feature type="binding site" evidence="1">
    <location>
        <begin position="9"/>
        <end position="16"/>
    </location>
    <ligand>
        <name>ATP</name>
        <dbReference type="ChEBI" id="CHEBI:30616"/>
    </ligand>
</feature>
<dbReference type="PANTHER" id="PTHR30605:SF0">
    <property type="entry name" value="ANHYDRO-N-ACETYLMURAMIC ACID KINASE"/>
    <property type="match status" value="1"/>
</dbReference>
<dbReference type="InterPro" id="IPR043129">
    <property type="entry name" value="ATPase_NBD"/>
</dbReference>
<dbReference type="HAMAP" id="MF_01270">
    <property type="entry name" value="AnhMurNAc_kinase"/>
    <property type="match status" value="1"/>
</dbReference>
<comment type="pathway">
    <text evidence="1">Cell wall biogenesis; peptidoglycan recycling.</text>
</comment>
<keyword evidence="3" id="KW-1185">Reference proteome</keyword>
<dbReference type="NCBIfam" id="NF007148">
    <property type="entry name" value="PRK09585.3-2"/>
    <property type="match status" value="1"/>
</dbReference>
<dbReference type="InterPro" id="IPR005338">
    <property type="entry name" value="Anhydro_N_Ac-Mur_kinase"/>
</dbReference>
<dbReference type="AlphaFoldDB" id="E4KR30"/>
<accession>E4KR30</accession>
<dbReference type="UniPathway" id="UPA00544"/>
<dbReference type="GO" id="GO:0097175">
    <property type="term" value="P:1,6-anhydro-N-acetyl-beta-muramic acid catabolic process"/>
    <property type="evidence" value="ECO:0007669"/>
    <property type="project" value="UniProtKB-UniRule"/>
</dbReference>
<dbReference type="EC" id="2.7.1.170" evidence="1"/>
<name>E4KR30_9LACT</name>
<organism evidence="2 3">
    <name type="scientific">Eremococcus coleocola ACS-139-V-Col8</name>
    <dbReference type="NCBI Taxonomy" id="908337"/>
    <lineage>
        <taxon>Bacteria</taxon>
        <taxon>Bacillati</taxon>
        <taxon>Bacillota</taxon>
        <taxon>Bacilli</taxon>
        <taxon>Lactobacillales</taxon>
        <taxon>Aerococcaceae</taxon>
        <taxon>Eremococcus</taxon>
    </lineage>
</organism>
<dbReference type="STRING" id="908337.HMPREF9257_0743"/>
<dbReference type="GO" id="GO:0006040">
    <property type="term" value="P:amino sugar metabolic process"/>
    <property type="evidence" value="ECO:0007669"/>
    <property type="project" value="InterPro"/>
</dbReference>
<dbReference type="GO" id="GO:0009254">
    <property type="term" value="P:peptidoglycan turnover"/>
    <property type="evidence" value="ECO:0007669"/>
    <property type="project" value="UniProtKB-UniRule"/>
</dbReference>
<keyword evidence="1" id="KW-0547">Nucleotide-binding</keyword>
<keyword evidence="1" id="KW-0067">ATP-binding</keyword>
<keyword evidence="1" id="KW-0119">Carbohydrate metabolism</keyword>
<sequence>MLAAGIMSGTSLDGIDVAICEIEGLDQKTQVKLLAFDTIAFEPQTLANLSQALNRDQVSLADISRLNVELGQVFGQAVLRVCQQNDLDSKNLAFIASHGQTLYHDTSNQNNIRHTLQLGEASEIAALCQCPVISDFRPMDVALGGAGAPLVPYAEWVLYQDPSRTQALQNIGGIGNVTILPKSGRLSDLVAFDTGPGNMVINEAMQILFNQTYDKDGNRASQGQVQEKLAQHLMAHPYLQAPLPKSTGRELFGRAFTQELIDAFPQISPLDFIATVTWYSAACIAFHLDGHIPAVPQVDRLIVSGGGAYNPQLIRYLKELMPKVEVIRQEDLGYSSEAKEAIAFVILGNQTFHGRPSNVPSVTGASQPAILGKITPWLDLSKTKKFS</sequence>
<evidence type="ECO:0000313" key="2">
    <source>
        <dbReference type="EMBL" id="EFR30599.1"/>
    </source>
</evidence>
<dbReference type="EMBL" id="AENN01000017">
    <property type="protein sequence ID" value="EFR30599.1"/>
    <property type="molecule type" value="Genomic_DNA"/>
</dbReference>
<evidence type="ECO:0000256" key="1">
    <source>
        <dbReference type="HAMAP-Rule" id="MF_01270"/>
    </source>
</evidence>
<dbReference type="PANTHER" id="PTHR30605">
    <property type="entry name" value="ANHYDRO-N-ACETYLMURAMIC ACID KINASE"/>
    <property type="match status" value="1"/>
</dbReference>
<keyword evidence="1 2" id="KW-0418">Kinase</keyword>
<dbReference type="GO" id="GO:0016301">
    <property type="term" value="F:kinase activity"/>
    <property type="evidence" value="ECO:0007669"/>
    <property type="project" value="UniProtKB-KW"/>
</dbReference>
<dbReference type="SUPFAM" id="SSF53067">
    <property type="entry name" value="Actin-like ATPase domain"/>
    <property type="match status" value="1"/>
</dbReference>
<comment type="pathway">
    <text evidence="1">Amino-sugar metabolism; 1,6-anhydro-N-acetylmuramate degradation.</text>
</comment>
<dbReference type="RefSeq" id="WP_006418759.1">
    <property type="nucleotide sequence ID" value="NZ_AENN01000017.1"/>
</dbReference>
<evidence type="ECO:0000313" key="3">
    <source>
        <dbReference type="Proteomes" id="UP000005990"/>
    </source>
</evidence>
<dbReference type="OrthoDB" id="9763949at2"/>
<dbReference type="UniPathway" id="UPA00343"/>
<dbReference type="eggNOG" id="COG2377">
    <property type="taxonomic scope" value="Bacteria"/>
</dbReference>
<gene>
    <name evidence="1 2" type="primary">anmK</name>
    <name evidence="2" type="ORF">HMPREF9257_0743</name>
</gene>
<dbReference type="Pfam" id="PF03702">
    <property type="entry name" value="AnmK"/>
    <property type="match status" value="1"/>
</dbReference>
<dbReference type="Proteomes" id="UP000005990">
    <property type="component" value="Unassembled WGS sequence"/>
</dbReference>
<comment type="function">
    <text evidence="1">Catalyzes the specific phosphorylation of 1,6-anhydro-N-acetylmuramic acid (anhMurNAc) with the simultaneous cleavage of the 1,6-anhydro ring, generating MurNAc-6-P. Is required for the utilization of anhMurNAc either imported from the medium or derived from its own cell wall murein, and thus plays a role in cell wall recycling.</text>
</comment>
<proteinExistence type="inferred from homology"/>
<protein>
    <recommendedName>
        <fullName evidence="1">Anhydro-N-acetylmuramic acid kinase</fullName>
        <ecNumber evidence="1">2.7.1.170</ecNumber>
    </recommendedName>
    <alternativeName>
        <fullName evidence="1">AnhMurNAc kinase</fullName>
    </alternativeName>
</protein>
<comment type="similarity">
    <text evidence="1">Belongs to the anhydro-N-acetylmuramic acid kinase family.</text>
</comment>
<dbReference type="NCBIfam" id="NF007142">
    <property type="entry name" value="PRK09585.2-1"/>
    <property type="match status" value="1"/>
</dbReference>
<comment type="caution">
    <text evidence="2">The sequence shown here is derived from an EMBL/GenBank/DDBJ whole genome shotgun (WGS) entry which is preliminary data.</text>
</comment>
<reference evidence="2 3" key="1">
    <citation type="submission" date="2010-10" db="EMBL/GenBank/DDBJ databases">
        <authorList>
            <person name="Durkin A.S."/>
            <person name="Madupu R."/>
            <person name="Torralba M."/>
            <person name="Gillis M."/>
            <person name="Methe B."/>
            <person name="Sutton G."/>
            <person name="Nelson K.E."/>
        </authorList>
    </citation>
    <scope>NUCLEOTIDE SEQUENCE [LARGE SCALE GENOMIC DNA]</scope>
    <source>
        <strain evidence="2 3">ACS-139-V-Col8</strain>
    </source>
</reference>
<comment type="catalytic activity">
    <reaction evidence="1">
        <text>1,6-anhydro-N-acetyl-beta-muramate + ATP + H2O = N-acetyl-D-muramate 6-phosphate + ADP + H(+)</text>
        <dbReference type="Rhea" id="RHEA:24952"/>
        <dbReference type="ChEBI" id="CHEBI:15377"/>
        <dbReference type="ChEBI" id="CHEBI:15378"/>
        <dbReference type="ChEBI" id="CHEBI:30616"/>
        <dbReference type="ChEBI" id="CHEBI:58690"/>
        <dbReference type="ChEBI" id="CHEBI:58722"/>
        <dbReference type="ChEBI" id="CHEBI:456216"/>
        <dbReference type="EC" id="2.7.1.170"/>
    </reaction>
</comment>
<keyword evidence="1 2" id="KW-0808">Transferase</keyword>
<dbReference type="Gene3D" id="3.30.420.40">
    <property type="match status" value="2"/>
</dbReference>
<dbReference type="GO" id="GO:0016773">
    <property type="term" value="F:phosphotransferase activity, alcohol group as acceptor"/>
    <property type="evidence" value="ECO:0007669"/>
    <property type="project" value="UniProtKB-UniRule"/>
</dbReference>